<protein>
    <submittedName>
        <fullName evidence="3">Glycosyltransferase family 9 protein</fullName>
    </submittedName>
</protein>
<dbReference type="GO" id="GO:0009244">
    <property type="term" value="P:lipopolysaccharide core region biosynthetic process"/>
    <property type="evidence" value="ECO:0007669"/>
    <property type="project" value="TreeGrafter"/>
</dbReference>
<keyword evidence="2 3" id="KW-0808">Transferase</keyword>
<proteinExistence type="predicted"/>
<dbReference type="RefSeq" id="WP_303700130.1">
    <property type="nucleotide sequence ID" value="NZ_VSIV01000040.1"/>
</dbReference>
<comment type="caution">
    <text evidence="3">The sequence shown here is derived from an EMBL/GenBank/DDBJ whole genome shotgun (WGS) entry which is preliminary data.</text>
</comment>
<reference evidence="3 4" key="1">
    <citation type="submission" date="2019-08" db="EMBL/GenBank/DDBJ databases">
        <title>Genomic characterization of a novel candidate phylum (ARYD3) from a high temperature, high salinity tertiary oil reservoir in north central Oklahoma, USA.</title>
        <authorList>
            <person name="Youssef N.H."/>
            <person name="Yadav A."/>
            <person name="Elshahed M.S."/>
        </authorList>
    </citation>
    <scope>NUCLEOTIDE SEQUENCE [LARGE SCALE GENOMIC DNA]</scope>
    <source>
        <strain evidence="3">ARYD1</strain>
    </source>
</reference>
<dbReference type="CDD" id="cd03789">
    <property type="entry name" value="GT9_LPS_heptosyltransferase"/>
    <property type="match status" value="1"/>
</dbReference>
<dbReference type="Pfam" id="PF01075">
    <property type="entry name" value="Glyco_transf_9"/>
    <property type="match status" value="1"/>
</dbReference>
<dbReference type="AlphaFoldDB" id="A0A5D0MTQ3"/>
<sequence>MKILLIQLRRIGDVLMCTPAVRSVKKAYPDAIIHFLTEQPAAQVLQYNPLLDKLIVLNKNMSIYEKIKMILQLRNEKYDMVIDFHSNPTAGWFSFLSGAEKRIGEHHKFRKFFYSETAKLGKYKYAGYAKFSFLEAAGITPDFGKIEFFISEKERVAASNFLSELGVEKNDKLITVSPVSRQPYKVWPLDRFAKVCDYIIDKYKVKILFVYGPGEEHFISDVKSVMHKDTLPIYKPISLLEARAVFERAVMHIGNDNGLMHIAISSGIPTVAVFGKPSAAGWTPPNSSINIGIDHNPGCKKNCTYPECGLECLKSIKTERVIAEIDNIIKGEALL</sequence>
<keyword evidence="1" id="KW-0328">Glycosyltransferase</keyword>
<dbReference type="Gene3D" id="3.40.50.2000">
    <property type="entry name" value="Glycogen Phosphorylase B"/>
    <property type="match status" value="2"/>
</dbReference>
<evidence type="ECO:0000256" key="1">
    <source>
        <dbReference type="ARBA" id="ARBA00022676"/>
    </source>
</evidence>
<dbReference type="PANTHER" id="PTHR30160">
    <property type="entry name" value="TETRAACYLDISACCHARIDE 4'-KINASE-RELATED"/>
    <property type="match status" value="1"/>
</dbReference>
<evidence type="ECO:0000256" key="2">
    <source>
        <dbReference type="ARBA" id="ARBA00022679"/>
    </source>
</evidence>
<dbReference type="InterPro" id="IPR002201">
    <property type="entry name" value="Glyco_trans_9"/>
</dbReference>
<dbReference type="GO" id="GO:0008713">
    <property type="term" value="F:ADP-heptose-lipopolysaccharide heptosyltransferase activity"/>
    <property type="evidence" value="ECO:0007669"/>
    <property type="project" value="TreeGrafter"/>
</dbReference>
<dbReference type="GO" id="GO:0005829">
    <property type="term" value="C:cytosol"/>
    <property type="evidence" value="ECO:0007669"/>
    <property type="project" value="TreeGrafter"/>
</dbReference>
<dbReference type="SUPFAM" id="SSF53756">
    <property type="entry name" value="UDP-Glycosyltransferase/glycogen phosphorylase"/>
    <property type="match status" value="1"/>
</dbReference>
<dbReference type="Proteomes" id="UP000323337">
    <property type="component" value="Unassembled WGS sequence"/>
</dbReference>
<gene>
    <name evidence="3" type="ORF">FXF49_01395</name>
</gene>
<accession>A0A5D0MTQ3</accession>
<evidence type="ECO:0000313" key="3">
    <source>
        <dbReference type="EMBL" id="TYB35503.1"/>
    </source>
</evidence>
<evidence type="ECO:0000313" key="4">
    <source>
        <dbReference type="Proteomes" id="UP000323337"/>
    </source>
</evidence>
<dbReference type="InterPro" id="IPR051199">
    <property type="entry name" value="LPS_LOS_Heptosyltrfase"/>
</dbReference>
<dbReference type="EMBL" id="VSIV01000040">
    <property type="protein sequence ID" value="TYB35503.1"/>
    <property type="molecule type" value="Genomic_DNA"/>
</dbReference>
<organism evidence="3 4">
    <name type="scientific">Flexistipes sinusarabici</name>
    <dbReference type="NCBI Taxonomy" id="2352"/>
    <lineage>
        <taxon>Bacteria</taxon>
        <taxon>Pseudomonadati</taxon>
        <taxon>Deferribacterota</taxon>
        <taxon>Deferribacteres</taxon>
        <taxon>Deferribacterales</taxon>
        <taxon>Flexistipitaceae</taxon>
        <taxon>Flexistipes</taxon>
    </lineage>
</organism>
<name>A0A5D0MTQ3_FLESI</name>